<gene>
    <name evidence="8" type="ORF">COA96_12910</name>
</gene>
<feature type="transmembrane region" description="Helical" evidence="6">
    <location>
        <begin position="284"/>
        <end position="306"/>
    </location>
</feature>
<keyword evidence="5 6" id="KW-0472">Membrane</keyword>
<protein>
    <submittedName>
        <fullName evidence="8">EamA family transporter</fullName>
    </submittedName>
</protein>
<keyword evidence="4 6" id="KW-1133">Transmembrane helix</keyword>
<feature type="transmembrane region" description="Helical" evidence="6">
    <location>
        <begin position="127"/>
        <end position="145"/>
    </location>
</feature>
<feature type="domain" description="EamA" evidence="7">
    <location>
        <begin position="11"/>
        <end position="145"/>
    </location>
</feature>
<dbReference type="InterPro" id="IPR000620">
    <property type="entry name" value="EamA_dom"/>
</dbReference>
<name>A0A2A5AUT4_9GAMM</name>
<dbReference type="SUPFAM" id="SSF103481">
    <property type="entry name" value="Multidrug resistance efflux transporter EmrE"/>
    <property type="match status" value="1"/>
</dbReference>
<evidence type="ECO:0000313" key="9">
    <source>
        <dbReference type="Proteomes" id="UP000218327"/>
    </source>
</evidence>
<dbReference type="GO" id="GO:0016020">
    <property type="term" value="C:membrane"/>
    <property type="evidence" value="ECO:0007669"/>
    <property type="project" value="UniProtKB-SubCell"/>
</dbReference>
<feature type="transmembrane region" description="Helical" evidence="6">
    <location>
        <begin position="191"/>
        <end position="213"/>
    </location>
</feature>
<feature type="transmembrane region" description="Helical" evidence="6">
    <location>
        <begin position="219"/>
        <end position="238"/>
    </location>
</feature>
<sequence length="316" mass="35120">MHSPTQKNIAGFFLSLSAAIMWGMLPVALKELLAGMDAVTIVWYRFLFAGLVLFSWLAYRGRLPQVMQTSVRVRWFLLIAATGLCINYFLFSYSLNFVNGETSEAVIQLTTLFLILGGVIIYKESFLLVQKIGTGLIVLGLLLFFNDRLAELGNFDNRETIGVLILVLAAITWTVYALLQKQLLAHFSSVQILFFIYVFSILVLLPLISPASLFQLTQLQFFLLLFCCINTLVAYGCFAEALNCWEASKVSAVLALAPLFTISSLKLVVFLFPDYQFSDRLGLLSLAGASLLVIGSVLTAVMPALVQKRKALRLQD</sequence>
<feature type="transmembrane region" description="Helical" evidence="6">
    <location>
        <begin position="71"/>
        <end position="93"/>
    </location>
</feature>
<evidence type="ECO:0000256" key="4">
    <source>
        <dbReference type="ARBA" id="ARBA00022989"/>
    </source>
</evidence>
<evidence type="ECO:0000256" key="2">
    <source>
        <dbReference type="ARBA" id="ARBA00007362"/>
    </source>
</evidence>
<reference evidence="9" key="1">
    <citation type="submission" date="2017-08" db="EMBL/GenBank/DDBJ databases">
        <title>A dynamic microbial community with high functional redundancy inhabits the cold, oxic subseafloor aquifer.</title>
        <authorList>
            <person name="Tully B.J."/>
            <person name="Wheat C.G."/>
            <person name="Glazer B.T."/>
            <person name="Huber J.A."/>
        </authorList>
    </citation>
    <scope>NUCLEOTIDE SEQUENCE [LARGE SCALE GENOMIC DNA]</scope>
</reference>
<comment type="similarity">
    <text evidence="2">Belongs to the EamA transporter family.</text>
</comment>
<accession>A0A2A5AUT4</accession>
<organism evidence="8 9">
    <name type="scientific">SAR86 cluster bacterium</name>
    <dbReference type="NCBI Taxonomy" id="2030880"/>
    <lineage>
        <taxon>Bacteria</taxon>
        <taxon>Pseudomonadati</taxon>
        <taxon>Pseudomonadota</taxon>
        <taxon>Gammaproteobacteria</taxon>
        <taxon>SAR86 cluster</taxon>
    </lineage>
</organism>
<feature type="transmembrane region" description="Helical" evidence="6">
    <location>
        <begin position="250"/>
        <end position="272"/>
    </location>
</feature>
<dbReference type="Proteomes" id="UP000218327">
    <property type="component" value="Unassembled WGS sequence"/>
</dbReference>
<feature type="transmembrane region" description="Helical" evidence="6">
    <location>
        <begin position="160"/>
        <end position="179"/>
    </location>
</feature>
<evidence type="ECO:0000259" key="7">
    <source>
        <dbReference type="Pfam" id="PF00892"/>
    </source>
</evidence>
<evidence type="ECO:0000256" key="5">
    <source>
        <dbReference type="ARBA" id="ARBA00023136"/>
    </source>
</evidence>
<comment type="caution">
    <text evidence="8">The sequence shown here is derived from an EMBL/GenBank/DDBJ whole genome shotgun (WGS) entry which is preliminary data.</text>
</comment>
<dbReference type="InterPro" id="IPR050638">
    <property type="entry name" value="AA-Vitamin_Transporters"/>
</dbReference>
<evidence type="ECO:0000313" key="8">
    <source>
        <dbReference type="EMBL" id="PCJ23009.1"/>
    </source>
</evidence>
<evidence type="ECO:0000256" key="6">
    <source>
        <dbReference type="SAM" id="Phobius"/>
    </source>
</evidence>
<feature type="transmembrane region" description="Helical" evidence="6">
    <location>
        <begin position="105"/>
        <end position="122"/>
    </location>
</feature>
<feature type="domain" description="EamA" evidence="7">
    <location>
        <begin position="161"/>
        <end position="299"/>
    </location>
</feature>
<dbReference type="InterPro" id="IPR037185">
    <property type="entry name" value="EmrE-like"/>
</dbReference>
<dbReference type="PANTHER" id="PTHR32322:SF2">
    <property type="entry name" value="EAMA DOMAIN-CONTAINING PROTEIN"/>
    <property type="match status" value="1"/>
</dbReference>
<dbReference type="Pfam" id="PF00892">
    <property type="entry name" value="EamA"/>
    <property type="match status" value="2"/>
</dbReference>
<proteinExistence type="inferred from homology"/>
<evidence type="ECO:0000256" key="1">
    <source>
        <dbReference type="ARBA" id="ARBA00004141"/>
    </source>
</evidence>
<dbReference type="AlphaFoldDB" id="A0A2A5AUT4"/>
<dbReference type="EMBL" id="NVVJ01000046">
    <property type="protein sequence ID" value="PCJ23009.1"/>
    <property type="molecule type" value="Genomic_DNA"/>
</dbReference>
<comment type="subcellular location">
    <subcellularLocation>
        <location evidence="1">Membrane</location>
        <topology evidence="1">Multi-pass membrane protein</topology>
    </subcellularLocation>
</comment>
<keyword evidence="3 6" id="KW-0812">Transmembrane</keyword>
<feature type="transmembrane region" description="Helical" evidence="6">
    <location>
        <begin position="12"/>
        <end position="29"/>
    </location>
</feature>
<dbReference type="PANTHER" id="PTHR32322">
    <property type="entry name" value="INNER MEMBRANE TRANSPORTER"/>
    <property type="match status" value="1"/>
</dbReference>
<evidence type="ECO:0000256" key="3">
    <source>
        <dbReference type="ARBA" id="ARBA00022692"/>
    </source>
</evidence>
<feature type="transmembrane region" description="Helical" evidence="6">
    <location>
        <begin position="41"/>
        <end position="59"/>
    </location>
</feature>
<dbReference type="Gene3D" id="1.10.3730.20">
    <property type="match status" value="1"/>
</dbReference>